<accession>F8Q837</accession>
<evidence type="ECO:0000313" key="1">
    <source>
        <dbReference type="EMBL" id="EGN95725.1"/>
    </source>
</evidence>
<sequence>MLLRTSVRRTMMTCLASTPCFAVFLIYEVNAASTRLLKVEEHNPFPDHRWRDRRRDAALIRTYSVMGRQR</sequence>
<dbReference type="AlphaFoldDB" id="F8Q837"/>
<keyword evidence="2" id="KW-1185">Reference proteome</keyword>
<dbReference type="Proteomes" id="UP000008063">
    <property type="component" value="Unassembled WGS sequence"/>
</dbReference>
<name>F8Q837_SERL3</name>
<dbReference type="HOGENOM" id="CLU_2759361_0_0_1"/>
<evidence type="ECO:0000313" key="2">
    <source>
        <dbReference type="Proteomes" id="UP000008063"/>
    </source>
</evidence>
<dbReference type="InParanoid" id="F8Q837"/>
<dbReference type="EMBL" id="GL945485">
    <property type="protein sequence ID" value="EGN95725.1"/>
    <property type="molecule type" value="Genomic_DNA"/>
</dbReference>
<protein>
    <submittedName>
        <fullName evidence="1">Uncharacterized protein</fullName>
    </submittedName>
</protein>
<proteinExistence type="predicted"/>
<gene>
    <name evidence="1" type="ORF">SERLA73DRAFT_186913</name>
</gene>
<organism evidence="2">
    <name type="scientific">Serpula lacrymans var. lacrymans (strain S7.3)</name>
    <name type="common">Dry rot fungus</name>
    <dbReference type="NCBI Taxonomy" id="936435"/>
    <lineage>
        <taxon>Eukaryota</taxon>
        <taxon>Fungi</taxon>
        <taxon>Dikarya</taxon>
        <taxon>Basidiomycota</taxon>
        <taxon>Agaricomycotina</taxon>
        <taxon>Agaricomycetes</taxon>
        <taxon>Agaricomycetidae</taxon>
        <taxon>Boletales</taxon>
        <taxon>Coniophorineae</taxon>
        <taxon>Serpulaceae</taxon>
        <taxon>Serpula</taxon>
    </lineage>
</organism>
<reference evidence="2" key="1">
    <citation type="journal article" date="2011" name="Science">
        <title>The plant cell wall-decomposing machinery underlies the functional diversity of forest fungi.</title>
        <authorList>
            <person name="Eastwood D.C."/>
            <person name="Floudas D."/>
            <person name="Binder M."/>
            <person name="Majcherczyk A."/>
            <person name="Schneider P."/>
            <person name="Aerts A."/>
            <person name="Asiegbu F.O."/>
            <person name="Baker S.E."/>
            <person name="Barry K."/>
            <person name="Bendiksby M."/>
            <person name="Blumentritt M."/>
            <person name="Coutinho P.M."/>
            <person name="Cullen D."/>
            <person name="de Vries R.P."/>
            <person name="Gathman A."/>
            <person name="Goodell B."/>
            <person name="Henrissat B."/>
            <person name="Ihrmark K."/>
            <person name="Kauserud H."/>
            <person name="Kohler A."/>
            <person name="LaButti K."/>
            <person name="Lapidus A."/>
            <person name="Lavin J.L."/>
            <person name="Lee Y.-H."/>
            <person name="Lindquist E."/>
            <person name="Lilly W."/>
            <person name="Lucas S."/>
            <person name="Morin E."/>
            <person name="Murat C."/>
            <person name="Oguiza J.A."/>
            <person name="Park J."/>
            <person name="Pisabarro A.G."/>
            <person name="Riley R."/>
            <person name="Rosling A."/>
            <person name="Salamov A."/>
            <person name="Schmidt O."/>
            <person name="Schmutz J."/>
            <person name="Skrede I."/>
            <person name="Stenlid J."/>
            <person name="Wiebenga A."/>
            <person name="Xie X."/>
            <person name="Kuees U."/>
            <person name="Hibbett D.S."/>
            <person name="Hoffmeister D."/>
            <person name="Hoegberg N."/>
            <person name="Martin F."/>
            <person name="Grigoriev I.V."/>
            <person name="Watkinson S.C."/>
        </authorList>
    </citation>
    <scope>NUCLEOTIDE SEQUENCE [LARGE SCALE GENOMIC DNA]</scope>
    <source>
        <strain evidence="2">strain S7.3</strain>
    </source>
</reference>